<dbReference type="InterPro" id="IPR047975">
    <property type="entry name" value="Heme_bind_FMP"/>
</dbReference>
<organism evidence="1 2">
    <name type="scientific">Skermanella aerolata</name>
    <dbReference type="NCBI Taxonomy" id="393310"/>
    <lineage>
        <taxon>Bacteria</taxon>
        <taxon>Pseudomonadati</taxon>
        <taxon>Pseudomonadota</taxon>
        <taxon>Alphaproteobacteria</taxon>
        <taxon>Rhodospirillales</taxon>
        <taxon>Azospirillaceae</taxon>
        <taxon>Skermanella</taxon>
    </lineage>
</organism>
<dbReference type="NCBIfam" id="NF040572">
    <property type="entry name" value="heme_bind_FMP"/>
    <property type="match status" value="1"/>
</dbReference>
<comment type="caution">
    <text evidence="1">The sequence shown here is derived from an EMBL/GenBank/DDBJ whole genome shotgun (WGS) entry which is preliminary data.</text>
</comment>
<evidence type="ECO:0000313" key="1">
    <source>
        <dbReference type="EMBL" id="GEO38050.1"/>
    </source>
</evidence>
<gene>
    <name evidence="1" type="ORF">SAE02_21980</name>
</gene>
<evidence type="ECO:0000313" key="2">
    <source>
        <dbReference type="Proteomes" id="UP000321523"/>
    </source>
</evidence>
<dbReference type="OrthoDB" id="118689at2"/>
<protein>
    <recommendedName>
        <fullName evidence="3">THAP4-like heme-binding beta-barrel domain-containing protein</fullName>
    </recommendedName>
</protein>
<dbReference type="InterPro" id="IPR012674">
    <property type="entry name" value="Calycin"/>
</dbReference>
<dbReference type="AlphaFoldDB" id="A0A512DPI7"/>
<dbReference type="Gene3D" id="2.40.128.20">
    <property type="match status" value="1"/>
</dbReference>
<reference evidence="1 2" key="1">
    <citation type="submission" date="2019-07" db="EMBL/GenBank/DDBJ databases">
        <title>Whole genome shotgun sequence of Skermanella aerolata NBRC 106429.</title>
        <authorList>
            <person name="Hosoyama A."/>
            <person name="Uohara A."/>
            <person name="Ohji S."/>
            <person name="Ichikawa N."/>
        </authorList>
    </citation>
    <scope>NUCLEOTIDE SEQUENCE [LARGE SCALE GENOMIC DNA]</scope>
    <source>
        <strain evidence="1 2">NBRC 106429</strain>
    </source>
</reference>
<name>A0A512DPI7_9PROT</name>
<dbReference type="RefSeq" id="WP_052831070.1">
    <property type="nucleotide sequence ID" value="NZ_BJYZ01000009.1"/>
</dbReference>
<sequence>MTAVDAPVKSPLPKHVPLNLADAKSVDSLGPLAALLGKWSGIGWNMIAVPNGNGGFELLVNEIDETITFTAIEALVPNRSNGGGTMLLAGVSYDVKVTDATEGPNFGNLLHVENGMWLWPTNLGPEVTDTTATDEIFTPDTVVRIATVPHGNSLVAIGPFSKFKGAPKIPNISGLPTPVKGALNGYSESYRGKRGNFDPQQPNSFLIDQNKKADIVSTLALSVTTSDDVDGGIVNIPFIRQYADAKALASTFWVETVKDATTGELSQQLQYSQTVDIYFHKHFDETPGLIKWPHVTVNTLAFVNEPVPVVVD</sequence>
<evidence type="ECO:0008006" key="3">
    <source>
        <dbReference type="Google" id="ProtNLM"/>
    </source>
</evidence>
<dbReference type="Proteomes" id="UP000321523">
    <property type="component" value="Unassembled WGS sequence"/>
</dbReference>
<proteinExistence type="predicted"/>
<accession>A0A512DPI7</accession>
<dbReference type="EMBL" id="BJYZ01000009">
    <property type="protein sequence ID" value="GEO38050.1"/>
    <property type="molecule type" value="Genomic_DNA"/>
</dbReference>
<keyword evidence="2" id="KW-1185">Reference proteome</keyword>